<proteinExistence type="inferred from homology"/>
<dbReference type="GO" id="GO:0005813">
    <property type="term" value="C:centrosome"/>
    <property type="evidence" value="ECO:0007669"/>
    <property type="project" value="TreeGrafter"/>
</dbReference>
<dbReference type="GO" id="GO:0005769">
    <property type="term" value="C:early endosome"/>
    <property type="evidence" value="ECO:0007669"/>
    <property type="project" value="TreeGrafter"/>
</dbReference>
<feature type="non-terminal residue" evidence="4">
    <location>
        <position position="78"/>
    </location>
</feature>
<evidence type="ECO:0000256" key="3">
    <source>
        <dbReference type="ARBA" id="ARBA00023054"/>
    </source>
</evidence>
<dbReference type="GO" id="GO:0036064">
    <property type="term" value="C:ciliary basal body"/>
    <property type="evidence" value="ECO:0007669"/>
    <property type="project" value="TreeGrafter"/>
</dbReference>
<dbReference type="GO" id="GO:0045724">
    <property type="term" value="P:positive regulation of cilium assembly"/>
    <property type="evidence" value="ECO:0007669"/>
    <property type="project" value="TreeGrafter"/>
</dbReference>
<gene>
    <name evidence="4" type="primary">Sdccag3</name>
    <name evidence="4" type="ORF">CROSUL_R15189</name>
</gene>
<evidence type="ECO:0000256" key="1">
    <source>
        <dbReference type="ARBA" id="ARBA00007791"/>
    </source>
</evidence>
<dbReference type="PANTHER" id="PTHR31259">
    <property type="entry name" value="ENDOSOME-ASSOCIATED TRAFFICKING REGULATOR 1"/>
    <property type="match status" value="1"/>
</dbReference>
<feature type="non-terminal residue" evidence="4">
    <location>
        <position position="1"/>
    </location>
</feature>
<dbReference type="AlphaFoldDB" id="A0A7K5I358"/>
<organism evidence="4 5">
    <name type="scientific">Crotophaga sulcirostris</name>
    <name type="common">Groove-billed ani</name>
    <dbReference type="NCBI Taxonomy" id="33598"/>
    <lineage>
        <taxon>Eukaryota</taxon>
        <taxon>Metazoa</taxon>
        <taxon>Chordata</taxon>
        <taxon>Craniata</taxon>
        <taxon>Vertebrata</taxon>
        <taxon>Euteleostomi</taxon>
        <taxon>Archelosauria</taxon>
        <taxon>Archosauria</taxon>
        <taxon>Dinosauria</taxon>
        <taxon>Saurischia</taxon>
        <taxon>Theropoda</taxon>
        <taxon>Coelurosauria</taxon>
        <taxon>Aves</taxon>
        <taxon>Neognathae</taxon>
        <taxon>Neoaves</taxon>
        <taxon>Otidimorphae</taxon>
        <taxon>Cuculiformes</taxon>
        <taxon>Crotophagidae</taxon>
        <taxon>Crotophaga</taxon>
    </lineage>
</organism>
<evidence type="ECO:0000313" key="5">
    <source>
        <dbReference type="Proteomes" id="UP000549499"/>
    </source>
</evidence>
<comment type="caution">
    <text evidence="4">The sequence shown here is derived from an EMBL/GenBank/DDBJ whole genome shotgun (WGS) entry which is preliminary data.</text>
</comment>
<name>A0A7K5I358_CROSL</name>
<dbReference type="Proteomes" id="UP000549499">
    <property type="component" value="Unassembled WGS sequence"/>
</dbReference>
<evidence type="ECO:0000256" key="2">
    <source>
        <dbReference type="ARBA" id="ARBA00016007"/>
    </source>
</evidence>
<accession>A0A7K5I358</accession>
<dbReference type="GO" id="GO:0055037">
    <property type="term" value="C:recycling endosome"/>
    <property type="evidence" value="ECO:0007669"/>
    <property type="project" value="TreeGrafter"/>
</dbReference>
<dbReference type="GO" id="GO:1903566">
    <property type="term" value="P:positive regulation of protein localization to cilium"/>
    <property type="evidence" value="ECO:0007669"/>
    <property type="project" value="TreeGrafter"/>
</dbReference>
<dbReference type="GO" id="GO:0032465">
    <property type="term" value="P:regulation of cytokinesis"/>
    <property type="evidence" value="ECO:0007669"/>
    <property type="project" value="TreeGrafter"/>
</dbReference>
<dbReference type="PANTHER" id="PTHR31259:SF3">
    <property type="entry name" value="ENDOSOME-ASSOCIATED-TRAFFICKING REGULATOR 1"/>
    <property type="match status" value="1"/>
</dbReference>
<protein>
    <recommendedName>
        <fullName evidence="2">Endosome-associated-trafficking regulator 1</fullName>
    </recommendedName>
</protein>
<evidence type="ECO:0000313" key="4">
    <source>
        <dbReference type="EMBL" id="NWS75542.1"/>
    </source>
</evidence>
<reference evidence="4 5" key="1">
    <citation type="submission" date="2019-09" db="EMBL/GenBank/DDBJ databases">
        <title>Bird 10,000 Genomes (B10K) Project - Family phase.</title>
        <authorList>
            <person name="Zhang G."/>
        </authorList>
    </citation>
    <scope>NUCLEOTIDE SEQUENCE [LARGE SCALE GENOMIC DNA]</scope>
    <source>
        <strain evidence="4">B10K-DU-003-44</strain>
        <tissue evidence="4">Muscle</tissue>
    </source>
</reference>
<dbReference type="InterPro" id="IPR026757">
    <property type="entry name" value="ENTR1"/>
</dbReference>
<keyword evidence="5" id="KW-1185">Reference proteome</keyword>
<comment type="similarity">
    <text evidence="1">Belongs to the ENTR1 family.</text>
</comment>
<dbReference type="GO" id="GO:0030496">
    <property type="term" value="C:midbody"/>
    <property type="evidence" value="ECO:0007669"/>
    <property type="project" value="TreeGrafter"/>
</dbReference>
<keyword evidence="3" id="KW-0175">Coiled coil</keyword>
<dbReference type="OrthoDB" id="6499155at2759"/>
<dbReference type="EMBL" id="VYZB01000598">
    <property type="protein sequence ID" value="NWS75542.1"/>
    <property type="molecule type" value="Genomic_DNA"/>
</dbReference>
<sequence length="78" mass="8436">QAELANYKAEIRVLRLNQSVNLAVVKENADMALQNLLTVLAASDSSIKQLISGVASLQLVADLLKLISKLSETVEDKD</sequence>